<reference evidence="1" key="2">
    <citation type="submission" date="2019-06" db="EMBL/GenBank/DDBJ databases">
        <title>Genomics analysis of Aphanomyces spp. identifies a new class of oomycete effector associated with host adaptation.</title>
        <authorList>
            <person name="Gaulin E."/>
        </authorList>
    </citation>
    <scope>NUCLEOTIDE SEQUENCE</scope>
    <source>
        <strain evidence="1">CBS 578.67</strain>
    </source>
</reference>
<dbReference type="EMBL" id="VJMH01005589">
    <property type="protein sequence ID" value="KAF0694205.1"/>
    <property type="molecule type" value="Genomic_DNA"/>
</dbReference>
<dbReference type="AlphaFoldDB" id="A0A485L1W0"/>
<gene>
    <name evidence="2" type="primary">Aste57867_14898</name>
    <name evidence="1" type="ORF">As57867_014842</name>
    <name evidence="2" type="ORF">ASTE57867_14898</name>
</gene>
<name>A0A485L1W0_9STRA</name>
<protein>
    <submittedName>
        <fullName evidence="2">Aste57867_14898 protein</fullName>
    </submittedName>
</protein>
<accession>A0A485L1W0</accession>
<proteinExistence type="predicted"/>
<evidence type="ECO:0000313" key="2">
    <source>
        <dbReference type="EMBL" id="VFT91714.1"/>
    </source>
</evidence>
<dbReference type="Proteomes" id="UP000332933">
    <property type="component" value="Unassembled WGS sequence"/>
</dbReference>
<dbReference type="EMBL" id="CAADRA010005610">
    <property type="protein sequence ID" value="VFT91714.1"/>
    <property type="molecule type" value="Genomic_DNA"/>
</dbReference>
<evidence type="ECO:0000313" key="3">
    <source>
        <dbReference type="Proteomes" id="UP000332933"/>
    </source>
</evidence>
<keyword evidence="3" id="KW-1185">Reference proteome</keyword>
<evidence type="ECO:0000313" key="1">
    <source>
        <dbReference type="EMBL" id="KAF0694205.1"/>
    </source>
</evidence>
<reference evidence="2 3" key="1">
    <citation type="submission" date="2019-03" db="EMBL/GenBank/DDBJ databases">
        <authorList>
            <person name="Gaulin E."/>
            <person name="Dumas B."/>
        </authorList>
    </citation>
    <scope>NUCLEOTIDE SEQUENCE [LARGE SCALE GENOMIC DNA]</scope>
    <source>
        <strain evidence="2">CBS 568.67</strain>
    </source>
</reference>
<organism evidence="2 3">
    <name type="scientific">Aphanomyces stellatus</name>
    <dbReference type="NCBI Taxonomy" id="120398"/>
    <lineage>
        <taxon>Eukaryota</taxon>
        <taxon>Sar</taxon>
        <taxon>Stramenopiles</taxon>
        <taxon>Oomycota</taxon>
        <taxon>Saprolegniomycetes</taxon>
        <taxon>Saprolegniales</taxon>
        <taxon>Verrucalvaceae</taxon>
        <taxon>Aphanomyces</taxon>
    </lineage>
</organism>
<sequence>MDRLERRDRIQRQREYDRHKKQLYRQKERSERNDLLAEIDELTRVLTPMMEQRQARDPARGSRVAWSDICKELRAESALSVAQNTALKTQVKLFQDLVLRMKIWVARNSSVVVLDGRVPTWRDVSLLAQPRSRQLGKEWITKNMFHQADAIFHSHGFPAKDAGDDFFFDVTFDDGGVDYVLGCQNDLLPGWEQIMALLCPHLCAFLFLDLGHTLPMNTVKESDGAFFLHQMTSTAGEFFNLLATTFHDGTGGSVVVAQSIDDDELAPRCEAFTTDRKLSLWADIYCLPHGQWKRRTVVRQRRTWWPGIAFEDEARYWGCDLTGTPQGARESVFRNHAVQTWHALASESSRFQRIRENI</sequence>